<dbReference type="InterPro" id="IPR023302">
    <property type="entry name" value="Pept_S9A_N"/>
</dbReference>
<feature type="non-terminal residue" evidence="3">
    <location>
        <position position="97"/>
    </location>
</feature>
<gene>
    <name evidence="3" type="ORF">AVDCRST_MAG48-1265</name>
</gene>
<dbReference type="InterPro" id="IPR051167">
    <property type="entry name" value="Prolyl_oligopep/macrocyclase"/>
</dbReference>
<dbReference type="EMBL" id="CADCTS010000181">
    <property type="protein sequence ID" value="CAA9300232.1"/>
    <property type="molecule type" value="Genomic_DNA"/>
</dbReference>
<feature type="domain" description="Peptidase S9A N-terminal" evidence="2">
    <location>
        <begin position="5"/>
        <end position="97"/>
    </location>
</feature>
<dbReference type="AlphaFoldDB" id="A0A6J4KA63"/>
<feature type="region of interest" description="Disordered" evidence="1">
    <location>
        <begin position="77"/>
        <end position="97"/>
    </location>
</feature>
<dbReference type="SUPFAM" id="SSF50993">
    <property type="entry name" value="Peptidase/esterase 'gauge' domain"/>
    <property type="match status" value="1"/>
</dbReference>
<evidence type="ECO:0000256" key="1">
    <source>
        <dbReference type="SAM" id="MobiDB-lite"/>
    </source>
</evidence>
<dbReference type="PANTHER" id="PTHR42881">
    <property type="entry name" value="PROLYL ENDOPEPTIDASE"/>
    <property type="match status" value="1"/>
</dbReference>
<protein>
    <submittedName>
        <fullName evidence="3">Prolyl endopeptidase</fullName>
        <ecNumber evidence="3">3.4.21.26</ecNumber>
    </submittedName>
</protein>
<dbReference type="PANTHER" id="PTHR42881:SF2">
    <property type="entry name" value="PROLYL ENDOPEPTIDASE"/>
    <property type="match status" value="1"/>
</dbReference>
<feature type="compositionally biased region" description="Basic and acidic residues" evidence="1">
    <location>
        <begin position="88"/>
        <end position="97"/>
    </location>
</feature>
<dbReference type="GO" id="GO:0070012">
    <property type="term" value="F:oligopeptidase activity"/>
    <property type="evidence" value="ECO:0007669"/>
    <property type="project" value="TreeGrafter"/>
</dbReference>
<evidence type="ECO:0000313" key="3">
    <source>
        <dbReference type="EMBL" id="CAA9300232.1"/>
    </source>
</evidence>
<keyword evidence="3" id="KW-0378">Hydrolase</keyword>
<dbReference type="GO" id="GO:0004252">
    <property type="term" value="F:serine-type endopeptidase activity"/>
    <property type="evidence" value="ECO:0007669"/>
    <property type="project" value="UniProtKB-EC"/>
</dbReference>
<organism evidence="3">
    <name type="scientific">uncultured Friedmanniella sp</name>
    <dbReference type="NCBI Taxonomy" id="335381"/>
    <lineage>
        <taxon>Bacteria</taxon>
        <taxon>Bacillati</taxon>
        <taxon>Actinomycetota</taxon>
        <taxon>Actinomycetes</taxon>
        <taxon>Propionibacteriales</taxon>
        <taxon>Nocardioidaceae</taxon>
        <taxon>Friedmanniella</taxon>
        <taxon>environmental samples</taxon>
    </lineage>
</organism>
<dbReference type="Pfam" id="PF02897">
    <property type="entry name" value="Peptidase_S9_N"/>
    <property type="match status" value="1"/>
</dbReference>
<proteinExistence type="predicted"/>
<dbReference type="InterPro" id="IPR029058">
    <property type="entry name" value="AB_hydrolase_fold"/>
</dbReference>
<name>A0A6J4KA63_9ACTN</name>
<evidence type="ECO:0000259" key="2">
    <source>
        <dbReference type="Pfam" id="PF02897"/>
    </source>
</evidence>
<dbReference type="EC" id="3.4.21.26" evidence="3"/>
<dbReference type="Gene3D" id="3.40.50.1820">
    <property type="entry name" value="alpha/beta hydrolase"/>
    <property type="match status" value="1"/>
</dbReference>
<accession>A0A6J4KA63</accession>
<dbReference type="GO" id="GO:0005829">
    <property type="term" value="C:cytosol"/>
    <property type="evidence" value="ECO:0007669"/>
    <property type="project" value="TreeGrafter"/>
</dbReference>
<sequence>MVDYPHTRRDDTREQLHGRTVEDPYRWLEDPDAPETADWVRRQNATSGAYLAGLPERAWFAATMAAVLARPRAGTPLHRGGRYLVSRNDGRQDQDVW</sequence>
<reference evidence="3" key="1">
    <citation type="submission" date="2020-02" db="EMBL/GenBank/DDBJ databases">
        <authorList>
            <person name="Meier V. D."/>
        </authorList>
    </citation>
    <scope>NUCLEOTIDE SEQUENCE</scope>
    <source>
        <strain evidence="3">AVDCRST_MAG48</strain>
    </source>
</reference>